<dbReference type="InterPro" id="IPR013739">
    <property type="entry name" value="Beta_galactosidase_C"/>
</dbReference>
<organism evidence="14 16">
    <name type="scientific">Acutalibacter muris</name>
    <dbReference type="NCBI Taxonomy" id="1796620"/>
    <lineage>
        <taxon>Bacteria</taxon>
        <taxon>Bacillati</taxon>
        <taxon>Bacillota</taxon>
        <taxon>Clostridia</taxon>
        <taxon>Eubacteriales</taxon>
        <taxon>Acutalibacteraceae</taxon>
        <taxon>Acutalibacter</taxon>
    </lineage>
</organism>
<feature type="binding site" evidence="9">
    <location>
        <position position="119"/>
    </location>
    <ligand>
        <name>Zn(2+)</name>
        <dbReference type="ChEBI" id="CHEBI:29105"/>
    </ligand>
</feature>
<dbReference type="SUPFAM" id="SSF52317">
    <property type="entry name" value="Class I glutamine amidotransferase-like"/>
    <property type="match status" value="1"/>
</dbReference>
<dbReference type="Pfam" id="PF08532">
    <property type="entry name" value="Glyco_hydro_42M"/>
    <property type="match status" value="1"/>
</dbReference>
<feature type="binding site" evidence="8">
    <location>
        <position position="115"/>
    </location>
    <ligand>
        <name>substrate</name>
    </ligand>
</feature>
<evidence type="ECO:0000256" key="3">
    <source>
        <dbReference type="ARBA" id="ARBA00012756"/>
    </source>
</evidence>
<keyword evidence="15" id="KW-1185">Reference proteome</keyword>
<evidence type="ECO:0000313" key="14">
    <source>
        <dbReference type="EMBL" id="QQR31328.1"/>
    </source>
</evidence>
<reference evidence="15" key="2">
    <citation type="submission" date="2017-05" db="EMBL/GenBank/DDBJ databases">
        <title>Improved OligoMM genomes.</title>
        <authorList>
            <person name="Garzetti D."/>
        </authorList>
    </citation>
    <scope>NUCLEOTIDE SEQUENCE [LARGE SCALE GENOMIC DNA]</scope>
    <source>
        <strain evidence="15">KB18</strain>
    </source>
</reference>
<dbReference type="RefSeq" id="WP_066538717.1">
    <property type="nucleotide sequence ID" value="NZ_CP021422.1"/>
</dbReference>
<dbReference type="EC" id="3.2.1.23" evidence="3 6"/>
<evidence type="ECO:0000313" key="16">
    <source>
        <dbReference type="Proteomes" id="UP000596035"/>
    </source>
</evidence>
<evidence type="ECO:0000256" key="6">
    <source>
        <dbReference type="PIRNR" id="PIRNR001084"/>
    </source>
</evidence>
<protein>
    <recommendedName>
        <fullName evidence="3 6">Beta-galactosidase</fullName>
        <shortName evidence="6">Beta-gal</shortName>
        <ecNumber evidence="3 6">3.2.1.23</ecNumber>
    </recommendedName>
</protein>
<dbReference type="Pfam" id="PF08533">
    <property type="entry name" value="Glyco_hydro_42C"/>
    <property type="match status" value="1"/>
</dbReference>
<dbReference type="EMBL" id="CP065321">
    <property type="protein sequence ID" value="QQR31328.1"/>
    <property type="molecule type" value="Genomic_DNA"/>
</dbReference>
<evidence type="ECO:0000256" key="7">
    <source>
        <dbReference type="PIRSR" id="PIRSR001084-1"/>
    </source>
</evidence>
<dbReference type="Gene3D" id="3.20.20.80">
    <property type="entry name" value="Glycosidases"/>
    <property type="match status" value="1"/>
</dbReference>
<evidence type="ECO:0000256" key="9">
    <source>
        <dbReference type="PIRSR" id="PIRSR001084-3"/>
    </source>
</evidence>
<dbReference type="Gene3D" id="3.40.50.880">
    <property type="match status" value="1"/>
</dbReference>
<evidence type="ECO:0000256" key="4">
    <source>
        <dbReference type="ARBA" id="ARBA00022801"/>
    </source>
</evidence>
<feature type="binding site" evidence="9">
    <location>
        <position position="164"/>
    </location>
    <ligand>
        <name>Zn(2+)</name>
        <dbReference type="ChEBI" id="CHEBI:29105"/>
    </ligand>
</feature>
<comment type="catalytic activity">
    <reaction evidence="1 6">
        <text>Hydrolysis of terminal non-reducing beta-D-galactose residues in beta-D-galactosides.</text>
        <dbReference type="EC" id="3.2.1.23"/>
    </reaction>
</comment>
<name>A0A1Z2XUJ3_9FIRM</name>
<evidence type="ECO:0000259" key="12">
    <source>
        <dbReference type="Pfam" id="PF08533"/>
    </source>
</evidence>
<keyword evidence="9" id="KW-0862">Zinc</keyword>
<evidence type="ECO:0000259" key="10">
    <source>
        <dbReference type="Pfam" id="PF02449"/>
    </source>
</evidence>
<keyword evidence="5 6" id="KW-0326">Glycosidase</keyword>
<dbReference type="AlphaFoldDB" id="A0A1Z2XUJ3"/>
<dbReference type="PANTHER" id="PTHR36447">
    <property type="entry name" value="BETA-GALACTOSIDASE GANA"/>
    <property type="match status" value="1"/>
</dbReference>
<keyword evidence="9" id="KW-0479">Metal-binding</keyword>
<feature type="active site" description="Proton donor" evidence="7">
    <location>
        <position position="154"/>
    </location>
</feature>
<evidence type="ECO:0000259" key="11">
    <source>
        <dbReference type="Pfam" id="PF08532"/>
    </source>
</evidence>
<feature type="binding site" evidence="8">
    <location>
        <position position="153"/>
    </location>
    <ligand>
        <name>substrate</name>
    </ligand>
</feature>
<dbReference type="CDD" id="cd03143">
    <property type="entry name" value="A4_beta-galactosidase_middle_domain"/>
    <property type="match status" value="1"/>
</dbReference>
<dbReference type="Gene3D" id="2.60.40.1180">
    <property type="entry name" value="Golgi alpha-mannosidase II"/>
    <property type="match status" value="1"/>
</dbReference>
<dbReference type="Proteomes" id="UP000196710">
    <property type="component" value="Chromosome"/>
</dbReference>
<dbReference type="GO" id="GO:0004565">
    <property type="term" value="F:beta-galactosidase activity"/>
    <property type="evidence" value="ECO:0007669"/>
    <property type="project" value="UniProtKB-EC"/>
</dbReference>
<evidence type="ECO:0000313" key="15">
    <source>
        <dbReference type="Proteomes" id="UP000196710"/>
    </source>
</evidence>
<evidence type="ECO:0000256" key="8">
    <source>
        <dbReference type="PIRSR" id="PIRSR001084-2"/>
    </source>
</evidence>
<feature type="active site" description="Nucleophile" evidence="7">
    <location>
        <position position="314"/>
    </location>
</feature>
<feature type="binding site" evidence="8">
    <location>
        <position position="322"/>
    </location>
    <ligand>
        <name>substrate</name>
    </ligand>
</feature>
<feature type="binding site" evidence="9">
    <location>
        <position position="159"/>
    </location>
    <ligand>
        <name>Zn(2+)</name>
        <dbReference type="ChEBI" id="CHEBI:29105"/>
    </ligand>
</feature>
<dbReference type="PIRSF" id="PIRSF001084">
    <property type="entry name" value="B-galactosidase"/>
    <property type="match status" value="1"/>
</dbReference>
<dbReference type="GO" id="GO:0009341">
    <property type="term" value="C:beta-galactosidase complex"/>
    <property type="evidence" value="ECO:0007669"/>
    <property type="project" value="InterPro"/>
</dbReference>
<feature type="binding site" evidence="9">
    <location>
        <position position="161"/>
    </location>
    <ligand>
        <name>Zn(2+)</name>
        <dbReference type="ChEBI" id="CHEBI:29105"/>
    </ligand>
</feature>
<dbReference type="InterPro" id="IPR013738">
    <property type="entry name" value="Beta_galactosidase_Trimer"/>
</dbReference>
<dbReference type="GO" id="GO:0006012">
    <property type="term" value="P:galactose metabolic process"/>
    <property type="evidence" value="ECO:0007669"/>
    <property type="project" value="InterPro"/>
</dbReference>
<dbReference type="SUPFAM" id="SSF51445">
    <property type="entry name" value="(Trans)glycosidases"/>
    <property type="match status" value="1"/>
</dbReference>
<evidence type="ECO:0000256" key="2">
    <source>
        <dbReference type="ARBA" id="ARBA00005940"/>
    </source>
</evidence>
<keyword evidence="4 6" id="KW-0378">Hydrolase</keyword>
<proteinExistence type="inferred from homology"/>
<feature type="domain" description="Glycoside hydrolase family 42 N-terminal" evidence="10">
    <location>
        <begin position="16"/>
        <end position="391"/>
    </location>
</feature>
<dbReference type="InterPro" id="IPR013780">
    <property type="entry name" value="Glyco_hydro_b"/>
</dbReference>
<sequence>MSSVTPRFPHLLHGGDYNPDQWLDRPDILEKDIELMKAAHINCVSVAIFAWAKLEPEEGRYEFGWLEEVIGNLYKNGIYTVLATPSGAKPRWMSEKYPEIRRVDGSGKREESGKRHNHCYTSPVYREKVKAMNTTLAERFAKHPGVILWHLSNEYGGECRCELCKAAFREWLKKKYGDISALNKQYWTDFWAQTYNNWEEINPPTPRTMWGADPIHGLCIDWRRFVTDQVGDFIKMERDAVKAADPSIPVTANLMYDFYFYNYFKWRDILDVVSWDSYPVWVGNAKGDVEEAQNHALWHDVMRSIKQKPFLLMESCPSATNWQPVSRLKRPGMQLAASMSAVGHGSNSVQYFQFRKSRGSSEKFHGAVVDHVGHGDTRAFRDVAEVGERLELLDKALYNSEVRPDVAIVFDTENRWALDNAQGPRNCGIHYAEAVRDQYRALWQMGVPVDIVDEESDISGYKLVLAPMLYMLRAGFEEKLKAFVKDGGALVGTYHTGLVNENDLCHLGGWPGGGLRELFGIWNEEIDGLWDGEENSIITEDGKSYRVTELCELIHAEEAKVIGTYGSDFYKGMPAWTVAEYGKGQAYYVAARAGVDFYSDFLGTLVSDLQCKRALPGEIPFGVEACLRETDTESFVFLQNFTGEPKTVALPEGCTDMRTGQPAAKVELRGYDSVTIAKNIK</sequence>
<feature type="domain" description="Beta-galactosidase trimerisation" evidence="11">
    <location>
        <begin position="405"/>
        <end position="608"/>
    </location>
</feature>
<dbReference type="KEGG" id="amur:ADH66_16180"/>
<reference evidence="14 16" key="3">
    <citation type="submission" date="2020-11" db="EMBL/GenBank/DDBJ databases">
        <title>Closed and high quality bacterial genomes of the OMM12 community.</title>
        <authorList>
            <person name="Marbouty M."/>
            <person name="Lamy-Besnier Q."/>
            <person name="Debarbieux L."/>
            <person name="Koszul R."/>
        </authorList>
    </citation>
    <scope>NUCLEOTIDE SEQUENCE [LARGE SCALE GENOMIC DNA]</scope>
    <source>
        <strain evidence="14 16">KB18</strain>
    </source>
</reference>
<dbReference type="InterPro" id="IPR003476">
    <property type="entry name" value="Glyco_hydro_42"/>
</dbReference>
<comment type="similarity">
    <text evidence="2 6">Belongs to the glycosyl hydrolase 42 family.</text>
</comment>
<evidence type="ECO:0000256" key="1">
    <source>
        <dbReference type="ARBA" id="ARBA00001412"/>
    </source>
</evidence>
<reference evidence="13" key="1">
    <citation type="journal article" date="2017" name="Genome Announc.">
        <title>High-Quality Whole-Genome Sequences of the Oligo-Mouse-Microbiota Bacterial Community.</title>
        <authorList>
            <person name="Garzetti D."/>
            <person name="Brugiroux S."/>
            <person name="Bunk B."/>
            <person name="Pukall R."/>
            <person name="McCoy K.D."/>
            <person name="Macpherson A.J."/>
            <person name="Stecher B."/>
        </authorList>
    </citation>
    <scope>NUCLEOTIDE SEQUENCE</scope>
    <source>
        <strain evidence="13">KB18</strain>
    </source>
</reference>
<dbReference type="Proteomes" id="UP000596035">
    <property type="component" value="Chromosome"/>
</dbReference>
<dbReference type="EMBL" id="CP021422">
    <property type="protein sequence ID" value="ASB42059.1"/>
    <property type="molecule type" value="Genomic_DNA"/>
</dbReference>
<dbReference type="InterPro" id="IPR017853">
    <property type="entry name" value="GH"/>
</dbReference>
<gene>
    <name evidence="13" type="ORF">ADH66_16180</name>
    <name evidence="14" type="ORF">I5Q82_06560</name>
</gene>
<dbReference type="InterPro" id="IPR013529">
    <property type="entry name" value="Glyco_hydro_42_N"/>
</dbReference>
<dbReference type="Pfam" id="PF02449">
    <property type="entry name" value="Glyco_hydro_42"/>
    <property type="match status" value="1"/>
</dbReference>
<dbReference type="InterPro" id="IPR029062">
    <property type="entry name" value="Class_I_gatase-like"/>
</dbReference>
<evidence type="ECO:0000256" key="5">
    <source>
        <dbReference type="ARBA" id="ARBA00023295"/>
    </source>
</evidence>
<evidence type="ECO:0000313" key="13">
    <source>
        <dbReference type="EMBL" id="ASB42059.1"/>
    </source>
</evidence>
<dbReference type="PANTHER" id="PTHR36447:SF1">
    <property type="entry name" value="BETA-GALACTOSIDASE GANA"/>
    <property type="match status" value="1"/>
</dbReference>
<dbReference type="GO" id="GO:0046872">
    <property type="term" value="F:metal ion binding"/>
    <property type="evidence" value="ECO:0007669"/>
    <property type="project" value="UniProtKB-KW"/>
</dbReference>
<accession>A0A1Z2XUJ3</accession>
<feature type="domain" description="Beta-galactosidase C-terminal" evidence="12">
    <location>
        <begin position="622"/>
        <end position="673"/>
    </location>
</feature>